<sequence length="446" mass="51372">MNVPTSVRRYDRCNDSLDNDRSAKGFLINESANAVLHDCPRNMAEINEISDRTVRNFVDTGFSYLNDNADMLHCFSFSSNRAANVWTLLEALLSLWNFKAICLFALILNIDSVLGPHFSIHSPTAFPIFNFSVMATFYTTTWQVPSDISKIVTHNSWREMRRRHPRRHHHSTIKLPIATGGYWPNFHQSRRPVPNSAGLSEKLEQSVPTMSTLKSTTSHVFRHYKPKVSSPKSHSDLRESIRATHAVWQLYNHCSGGFVQTFLATANAQGRANDTCLINFLVHSMRDGSIMLEQAKSRRFICFNRRRRLTARKLTTTDAKCQFREHLTRSGYTLVESTWQSDLFLGFNRKGRFQDPAQFFNRKYIKCFHYSKLEVSIDDLQRSNDCDAPPKPRNRGENFAERQDILYKLAKDSLLSRVEIGIGTNWLHSVIKQQEDLIKAPKCHIP</sequence>
<dbReference type="EMBL" id="JAKKPZ010000017">
    <property type="protein sequence ID" value="KAI1712724.1"/>
    <property type="molecule type" value="Genomic_DNA"/>
</dbReference>
<dbReference type="GO" id="GO:0008083">
    <property type="term" value="F:growth factor activity"/>
    <property type="evidence" value="ECO:0007669"/>
    <property type="project" value="InterPro"/>
</dbReference>
<dbReference type="PANTHER" id="PTHR11486">
    <property type="entry name" value="FIBROBLAST GROWTH FACTOR"/>
    <property type="match status" value="1"/>
</dbReference>
<name>A0AAD4R6G2_9BILA</name>
<dbReference type="Proteomes" id="UP001201812">
    <property type="component" value="Unassembled WGS sequence"/>
</dbReference>
<dbReference type="SUPFAM" id="SSF50353">
    <property type="entry name" value="Cytokine"/>
    <property type="match status" value="1"/>
</dbReference>
<dbReference type="InterPro" id="IPR002209">
    <property type="entry name" value="Fibroblast_GF_fam"/>
</dbReference>
<dbReference type="Gene3D" id="2.80.10.50">
    <property type="match status" value="1"/>
</dbReference>
<accession>A0AAD4R6G2</accession>
<proteinExistence type="inferred from homology"/>
<dbReference type="Pfam" id="PF00167">
    <property type="entry name" value="FGF"/>
    <property type="match status" value="1"/>
</dbReference>
<gene>
    <name evidence="2" type="ORF">DdX_09348</name>
</gene>
<keyword evidence="3" id="KW-1185">Reference proteome</keyword>
<reference evidence="2" key="1">
    <citation type="submission" date="2022-01" db="EMBL/GenBank/DDBJ databases">
        <title>Genome Sequence Resource for Two Populations of Ditylenchus destructor, the Migratory Endoparasitic Phytonematode.</title>
        <authorList>
            <person name="Zhang H."/>
            <person name="Lin R."/>
            <person name="Xie B."/>
        </authorList>
    </citation>
    <scope>NUCLEOTIDE SEQUENCE</scope>
    <source>
        <strain evidence="2">BazhouSP</strain>
    </source>
</reference>
<comment type="caution">
    <text evidence="2">The sequence shown here is derived from an EMBL/GenBank/DDBJ whole genome shotgun (WGS) entry which is preliminary data.</text>
</comment>
<evidence type="ECO:0000313" key="3">
    <source>
        <dbReference type="Proteomes" id="UP001201812"/>
    </source>
</evidence>
<comment type="similarity">
    <text evidence="1">Belongs to the heparin-binding growth factors family.</text>
</comment>
<protein>
    <submittedName>
        <fullName evidence="2">Fibroblast growth factor domain-containing protein</fullName>
    </submittedName>
</protein>
<dbReference type="SMART" id="SM00442">
    <property type="entry name" value="FGF"/>
    <property type="match status" value="1"/>
</dbReference>
<organism evidence="2 3">
    <name type="scientific">Ditylenchus destructor</name>
    <dbReference type="NCBI Taxonomy" id="166010"/>
    <lineage>
        <taxon>Eukaryota</taxon>
        <taxon>Metazoa</taxon>
        <taxon>Ecdysozoa</taxon>
        <taxon>Nematoda</taxon>
        <taxon>Chromadorea</taxon>
        <taxon>Rhabditida</taxon>
        <taxon>Tylenchina</taxon>
        <taxon>Tylenchomorpha</taxon>
        <taxon>Sphaerularioidea</taxon>
        <taxon>Anguinidae</taxon>
        <taxon>Anguininae</taxon>
        <taxon>Ditylenchus</taxon>
    </lineage>
</organism>
<dbReference type="InterPro" id="IPR008996">
    <property type="entry name" value="IL1/FGF"/>
</dbReference>
<dbReference type="AlphaFoldDB" id="A0AAD4R6G2"/>
<dbReference type="CDD" id="cd23307">
    <property type="entry name" value="beta-trefoil_FGF8-like"/>
    <property type="match status" value="1"/>
</dbReference>
<evidence type="ECO:0000313" key="2">
    <source>
        <dbReference type="EMBL" id="KAI1712724.1"/>
    </source>
</evidence>
<evidence type="ECO:0000256" key="1">
    <source>
        <dbReference type="ARBA" id="ARBA00007936"/>
    </source>
</evidence>